<evidence type="ECO:0000256" key="1">
    <source>
        <dbReference type="SAM" id="MobiDB-lite"/>
    </source>
</evidence>
<dbReference type="AlphaFoldDB" id="A0A7I8V7V1"/>
<feature type="region of interest" description="Disordered" evidence="1">
    <location>
        <begin position="24"/>
        <end position="111"/>
    </location>
</feature>
<evidence type="ECO:0000256" key="2">
    <source>
        <dbReference type="SAM" id="SignalP"/>
    </source>
</evidence>
<protein>
    <submittedName>
        <fullName evidence="3">DgyrCDS57</fullName>
    </submittedName>
</protein>
<keyword evidence="4" id="KW-1185">Reference proteome</keyword>
<dbReference type="Proteomes" id="UP000549394">
    <property type="component" value="Unassembled WGS sequence"/>
</dbReference>
<comment type="caution">
    <text evidence="3">The sequence shown here is derived from an EMBL/GenBank/DDBJ whole genome shotgun (WGS) entry which is preliminary data.</text>
</comment>
<organism evidence="3 4">
    <name type="scientific">Dimorphilus gyrociliatus</name>
    <dbReference type="NCBI Taxonomy" id="2664684"/>
    <lineage>
        <taxon>Eukaryota</taxon>
        <taxon>Metazoa</taxon>
        <taxon>Spiralia</taxon>
        <taxon>Lophotrochozoa</taxon>
        <taxon>Annelida</taxon>
        <taxon>Polychaeta</taxon>
        <taxon>Polychaeta incertae sedis</taxon>
        <taxon>Dinophilidae</taxon>
        <taxon>Dimorphilus</taxon>
    </lineage>
</organism>
<sequence length="182" mass="21026">MKVFIVVLALTVLASALVTGEELRRRRSDSSRMNEVRRRSSEVRRRSTDSIPKNDRVRVETIRRRSTSEGETRRSVTVGDRRATRRVEDRRRETDLTRRGRTERVERRRTDGDRVRRVDNLARKQRLPSIVPVKPYWDAFSAWKTAGMESISLENVVKAAKVAALGMSTLMISRSAFSVKNV</sequence>
<keyword evidence="2" id="KW-0732">Signal</keyword>
<evidence type="ECO:0000313" key="4">
    <source>
        <dbReference type="Proteomes" id="UP000549394"/>
    </source>
</evidence>
<feature type="chain" id="PRO_5029464035" evidence="2">
    <location>
        <begin position="21"/>
        <end position="182"/>
    </location>
</feature>
<reference evidence="3 4" key="1">
    <citation type="submission" date="2020-08" db="EMBL/GenBank/DDBJ databases">
        <authorList>
            <person name="Hejnol A."/>
        </authorList>
    </citation>
    <scope>NUCLEOTIDE SEQUENCE [LARGE SCALE GENOMIC DNA]</scope>
</reference>
<proteinExistence type="predicted"/>
<dbReference type="EMBL" id="CAJFCJ010000001">
    <property type="protein sequence ID" value="CAD5110682.1"/>
    <property type="molecule type" value="Genomic_DNA"/>
</dbReference>
<gene>
    <name evidence="3" type="ORF">DGYR_LOCUS56</name>
</gene>
<feature type="signal peptide" evidence="2">
    <location>
        <begin position="1"/>
        <end position="20"/>
    </location>
</feature>
<name>A0A7I8V7V1_9ANNE</name>
<accession>A0A7I8V7V1</accession>
<evidence type="ECO:0000313" key="3">
    <source>
        <dbReference type="EMBL" id="CAD5110682.1"/>
    </source>
</evidence>